<keyword evidence="2" id="KW-1185">Reference proteome</keyword>
<accession>A0ACB8U0F6</accession>
<proteinExistence type="predicted"/>
<name>A0ACB8U0F6_9APHY</name>
<evidence type="ECO:0000313" key="2">
    <source>
        <dbReference type="Proteomes" id="UP001055072"/>
    </source>
</evidence>
<comment type="caution">
    <text evidence="1">The sequence shown here is derived from an EMBL/GenBank/DDBJ whole genome shotgun (WGS) entry which is preliminary data.</text>
</comment>
<organism evidence="1 2">
    <name type="scientific">Irpex rosettiformis</name>
    <dbReference type="NCBI Taxonomy" id="378272"/>
    <lineage>
        <taxon>Eukaryota</taxon>
        <taxon>Fungi</taxon>
        <taxon>Dikarya</taxon>
        <taxon>Basidiomycota</taxon>
        <taxon>Agaricomycotina</taxon>
        <taxon>Agaricomycetes</taxon>
        <taxon>Polyporales</taxon>
        <taxon>Irpicaceae</taxon>
        <taxon>Irpex</taxon>
    </lineage>
</organism>
<reference evidence="1" key="1">
    <citation type="journal article" date="2021" name="Environ. Microbiol.">
        <title>Gene family expansions and transcriptome signatures uncover fungal adaptations to wood decay.</title>
        <authorList>
            <person name="Hage H."/>
            <person name="Miyauchi S."/>
            <person name="Viragh M."/>
            <person name="Drula E."/>
            <person name="Min B."/>
            <person name="Chaduli D."/>
            <person name="Navarro D."/>
            <person name="Favel A."/>
            <person name="Norest M."/>
            <person name="Lesage-Meessen L."/>
            <person name="Balint B."/>
            <person name="Merenyi Z."/>
            <person name="de Eugenio L."/>
            <person name="Morin E."/>
            <person name="Martinez A.T."/>
            <person name="Baldrian P."/>
            <person name="Stursova M."/>
            <person name="Martinez M.J."/>
            <person name="Novotny C."/>
            <person name="Magnuson J.K."/>
            <person name="Spatafora J.W."/>
            <person name="Maurice S."/>
            <person name="Pangilinan J."/>
            <person name="Andreopoulos W."/>
            <person name="LaButti K."/>
            <person name="Hundley H."/>
            <person name="Na H."/>
            <person name="Kuo A."/>
            <person name="Barry K."/>
            <person name="Lipzen A."/>
            <person name="Henrissat B."/>
            <person name="Riley R."/>
            <person name="Ahrendt S."/>
            <person name="Nagy L.G."/>
            <person name="Grigoriev I.V."/>
            <person name="Martin F."/>
            <person name="Rosso M.N."/>
        </authorList>
    </citation>
    <scope>NUCLEOTIDE SEQUENCE</scope>
    <source>
        <strain evidence="1">CBS 384.51</strain>
    </source>
</reference>
<evidence type="ECO:0000313" key="1">
    <source>
        <dbReference type="EMBL" id="KAI0087822.1"/>
    </source>
</evidence>
<gene>
    <name evidence="1" type="ORF">BDY19DRAFT_892259</name>
</gene>
<dbReference type="Proteomes" id="UP001055072">
    <property type="component" value="Unassembled WGS sequence"/>
</dbReference>
<sequence length="662" mass="73235">MPSASPPPYDFDEPYEDYKPAISSVPPLPPSSSPLAPSPIVPLAPSQSAYPYHYEVQPEPQPLHSARRPQPQVSSSSSSGASAAQIDHLRNALSNLESRMALLLSEKDLLESRLETAVRLQSPVRRLPSELLASIFVMGVMNMEEDDTLMLSTLMLVCRHWLEVAVNTPVLWTRIVAGVHHSLSHAQRKLERSKALPLQICVDFSPRVENGAITTESIVRTVDLLRTSIWRWKTFRLTVPNRPQANAALMRCTDPAPLLEVFSVRVLHSMPEEHYHSNPPRRIFEGQAPSLTSCSLTSYNFGWDLRLVSRLRVLKLGGYWNGYSPSMDVTLSILRACPNLEELVLRNMSDVEVGACTTESDVPGFDEANERLVRVNDSRMINLPRLTKASFYYSGTLRTRTIFRLLTCPALEHVDLCFLDNVSPLIENLRRQSLTRLPLRHLRIEGCFLSELKLSRFLQRVPSLTSLELVDVEDVSSNLFKHLSAPPSAQTWICPKLKALSLEGCATLEWESLRSFVESRLPAHTRAFPGTLATPSSVAPVRPVVSTSSSSSSASASAAAYAASLASARSSASSTASSSNRPVTASKVVSSASAFAANAHILSHVPVTPQQKSSSNWPHRLQTIDLTRCHQISKEMVQWLRMYVADVKCDTAKGVWDDSSMV</sequence>
<dbReference type="EMBL" id="MU274916">
    <property type="protein sequence ID" value="KAI0087822.1"/>
    <property type="molecule type" value="Genomic_DNA"/>
</dbReference>
<protein>
    <submittedName>
        <fullName evidence="1">Uncharacterized protein</fullName>
    </submittedName>
</protein>